<comment type="caution">
    <text evidence="2">The sequence shown here is derived from an EMBL/GenBank/DDBJ whole genome shotgun (WGS) entry which is preliminary data.</text>
</comment>
<feature type="domain" description="ATP-grasp fold RimK-type" evidence="1">
    <location>
        <begin position="197"/>
        <end position="308"/>
    </location>
</feature>
<evidence type="ECO:0000313" key="2">
    <source>
        <dbReference type="EMBL" id="RKH56970.1"/>
    </source>
</evidence>
<dbReference type="RefSeq" id="WP_120559284.1">
    <property type="nucleotide sequence ID" value="NZ_RAWK01000257.1"/>
</dbReference>
<dbReference type="Pfam" id="PF08443">
    <property type="entry name" value="RimK"/>
    <property type="match status" value="1"/>
</dbReference>
<evidence type="ECO:0000313" key="3">
    <source>
        <dbReference type="Proteomes" id="UP000267003"/>
    </source>
</evidence>
<reference evidence="3" key="1">
    <citation type="submission" date="2018-09" db="EMBL/GenBank/DDBJ databases">
        <authorList>
            <person name="Livingstone P.G."/>
            <person name="Whitworth D.E."/>
        </authorList>
    </citation>
    <scope>NUCLEOTIDE SEQUENCE [LARGE SCALE GENOMIC DNA]</scope>
    <source>
        <strain evidence="3">AB050A</strain>
    </source>
</reference>
<dbReference type="InterPro" id="IPR013651">
    <property type="entry name" value="ATP-grasp_RimK-type"/>
</dbReference>
<evidence type="ECO:0000259" key="1">
    <source>
        <dbReference type="Pfam" id="PF08443"/>
    </source>
</evidence>
<dbReference type="GO" id="GO:0018169">
    <property type="term" value="F:ribosomal S6-glutamic acid ligase activity"/>
    <property type="evidence" value="ECO:0007669"/>
    <property type="project" value="TreeGrafter"/>
</dbReference>
<dbReference type="OrthoDB" id="583309at2"/>
<dbReference type="SUPFAM" id="SSF56059">
    <property type="entry name" value="Glutathione synthetase ATP-binding domain-like"/>
    <property type="match status" value="1"/>
</dbReference>
<gene>
    <name evidence="2" type="ORF">D7W81_32440</name>
</gene>
<organism evidence="2 3">
    <name type="scientific">Corallococcus aberystwythensis</name>
    <dbReference type="NCBI Taxonomy" id="2316722"/>
    <lineage>
        <taxon>Bacteria</taxon>
        <taxon>Pseudomonadati</taxon>
        <taxon>Myxococcota</taxon>
        <taxon>Myxococcia</taxon>
        <taxon>Myxococcales</taxon>
        <taxon>Cystobacterineae</taxon>
        <taxon>Myxococcaceae</taxon>
        <taxon>Corallococcus</taxon>
    </lineage>
</organism>
<sequence>MILVMGPVDELLTAFFLSHLTATGREYLFVDERHLGAEVRLELDWHPGPPGPGRLTGSVCFPTWRVGLESLSGIYSRLGTGGLELSQTPEARAERAHAAALLDLFPGPVANRMTAMMSNGSKPCQYAAILAAGLRVPDTLAGADWTRWEAFARGLDGDPIIKSVSDERSLVKQVSWQETRAAARPGHPLPPHQFQQRIPGANVRVHVVGASEVLACRAETQALDYRHPDATGHTVSLHAVTLPQPVADACRRLSRALGLDLSGIDLIEPPGGSSDPGDWVCLEVNTSPGFMWFEQHAGLPIAGALAAFLHAPLR</sequence>
<dbReference type="AlphaFoldDB" id="A0A3A8PP94"/>
<accession>A0A3A8PP94</accession>
<dbReference type="Proteomes" id="UP000267003">
    <property type="component" value="Unassembled WGS sequence"/>
</dbReference>
<dbReference type="GO" id="GO:0009432">
    <property type="term" value="P:SOS response"/>
    <property type="evidence" value="ECO:0007669"/>
    <property type="project" value="TreeGrafter"/>
</dbReference>
<proteinExistence type="predicted"/>
<dbReference type="PANTHER" id="PTHR21621:SF0">
    <property type="entry name" value="BETA-CITRYLGLUTAMATE SYNTHASE B-RELATED"/>
    <property type="match status" value="1"/>
</dbReference>
<keyword evidence="3" id="KW-1185">Reference proteome</keyword>
<dbReference type="EMBL" id="RAWK01000257">
    <property type="protein sequence ID" value="RKH56970.1"/>
    <property type="molecule type" value="Genomic_DNA"/>
</dbReference>
<protein>
    <recommendedName>
        <fullName evidence="1">ATP-grasp fold RimK-type domain-containing protein</fullName>
    </recommendedName>
</protein>
<dbReference type="Gene3D" id="3.30.470.20">
    <property type="entry name" value="ATP-grasp fold, B domain"/>
    <property type="match status" value="1"/>
</dbReference>
<dbReference type="PANTHER" id="PTHR21621">
    <property type="entry name" value="RIBOSOMAL PROTEIN S6 MODIFICATION PROTEIN"/>
    <property type="match status" value="1"/>
</dbReference>
<dbReference type="GO" id="GO:0005737">
    <property type="term" value="C:cytoplasm"/>
    <property type="evidence" value="ECO:0007669"/>
    <property type="project" value="TreeGrafter"/>
</dbReference>
<name>A0A3A8PP94_9BACT</name>